<keyword evidence="4" id="KW-1185">Reference proteome</keyword>
<feature type="domain" description="Methyltransferase" evidence="2">
    <location>
        <begin position="70"/>
        <end position="164"/>
    </location>
</feature>
<protein>
    <submittedName>
        <fullName evidence="3">Class I SAM-dependent methyltransferase</fullName>
        <ecNumber evidence="3">2.1.1.-</ecNumber>
    </submittedName>
</protein>
<feature type="region of interest" description="Disordered" evidence="1">
    <location>
        <begin position="250"/>
        <end position="286"/>
    </location>
</feature>
<keyword evidence="3" id="KW-0808">Transferase</keyword>
<dbReference type="PANTHER" id="PTHR42912">
    <property type="entry name" value="METHYLTRANSFERASE"/>
    <property type="match status" value="1"/>
</dbReference>
<feature type="compositionally biased region" description="Polar residues" evidence="1">
    <location>
        <begin position="277"/>
        <end position="286"/>
    </location>
</feature>
<dbReference type="Proteomes" id="UP001595765">
    <property type="component" value="Unassembled WGS sequence"/>
</dbReference>
<dbReference type="SUPFAM" id="SSF53335">
    <property type="entry name" value="S-adenosyl-L-methionine-dependent methyltransferases"/>
    <property type="match status" value="1"/>
</dbReference>
<proteinExistence type="predicted"/>
<dbReference type="InterPro" id="IPR041698">
    <property type="entry name" value="Methyltransf_25"/>
</dbReference>
<sequence>MTHSAARPTLASQFDAFHAARARSGLVNHLYATAMGEAYPPEVADSSSCDWPLLGLMTSRLRMRPGQLLVDAGCGTGGTGLWLARALSARLVGIDLSPVAIEQAGARRAAFLPNGRATFRVASLDDTGLPDSCAHGIVCVDSLGFASNRRDAVRELGRVLAPGGRLLLTRALRQSAEPAWVEEASSAGLTVEHVAERPHEPAMWERLYRLWIDHADHLRRELGDPQAENMLREARNKLPSLPGRRAVLLTLRRPPEQTTPPSPTDTMTGLGRHPAATPTTSERTPQ</sequence>
<organism evidence="3 4">
    <name type="scientific">Streptomyces polygonati</name>
    <dbReference type="NCBI Taxonomy" id="1617087"/>
    <lineage>
        <taxon>Bacteria</taxon>
        <taxon>Bacillati</taxon>
        <taxon>Actinomycetota</taxon>
        <taxon>Actinomycetes</taxon>
        <taxon>Kitasatosporales</taxon>
        <taxon>Streptomycetaceae</taxon>
        <taxon>Streptomyces</taxon>
    </lineage>
</organism>
<dbReference type="EMBL" id="JBHSBB010000022">
    <property type="protein sequence ID" value="MFC4035266.1"/>
    <property type="molecule type" value="Genomic_DNA"/>
</dbReference>
<evidence type="ECO:0000256" key="1">
    <source>
        <dbReference type="SAM" id="MobiDB-lite"/>
    </source>
</evidence>
<reference evidence="4" key="1">
    <citation type="journal article" date="2019" name="Int. J. Syst. Evol. Microbiol.">
        <title>The Global Catalogue of Microorganisms (GCM) 10K type strain sequencing project: providing services to taxonomists for standard genome sequencing and annotation.</title>
        <authorList>
            <consortium name="The Broad Institute Genomics Platform"/>
            <consortium name="The Broad Institute Genome Sequencing Center for Infectious Disease"/>
            <person name="Wu L."/>
            <person name="Ma J."/>
        </authorList>
    </citation>
    <scope>NUCLEOTIDE SEQUENCE [LARGE SCALE GENOMIC DNA]</scope>
    <source>
        <strain evidence="4">CGMCC 4.7237</strain>
    </source>
</reference>
<accession>A0ABV8HZI7</accession>
<dbReference type="InterPro" id="IPR050508">
    <property type="entry name" value="Methyltransf_Superfamily"/>
</dbReference>
<comment type="caution">
    <text evidence="3">The sequence shown here is derived from an EMBL/GenBank/DDBJ whole genome shotgun (WGS) entry which is preliminary data.</text>
</comment>
<dbReference type="Gene3D" id="3.40.50.150">
    <property type="entry name" value="Vaccinia Virus protein VP39"/>
    <property type="match status" value="1"/>
</dbReference>
<evidence type="ECO:0000313" key="3">
    <source>
        <dbReference type="EMBL" id="MFC4035266.1"/>
    </source>
</evidence>
<evidence type="ECO:0000259" key="2">
    <source>
        <dbReference type="Pfam" id="PF13649"/>
    </source>
</evidence>
<keyword evidence="3" id="KW-0489">Methyltransferase</keyword>
<gene>
    <name evidence="3" type="ORF">ACFO3J_27900</name>
</gene>
<dbReference type="RefSeq" id="WP_386434916.1">
    <property type="nucleotide sequence ID" value="NZ_JBHSBB010000022.1"/>
</dbReference>
<dbReference type="CDD" id="cd02440">
    <property type="entry name" value="AdoMet_MTases"/>
    <property type="match status" value="1"/>
</dbReference>
<dbReference type="EC" id="2.1.1.-" evidence="3"/>
<dbReference type="GO" id="GO:0008168">
    <property type="term" value="F:methyltransferase activity"/>
    <property type="evidence" value="ECO:0007669"/>
    <property type="project" value="UniProtKB-KW"/>
</dbReference>
<dbReference type="Pfam" id="PF13649">
    <property type="entry name" value="Methyltransf_25"/>
    <property type="match status" value="1"/>
</dbReference>
<dbReference type="GO" id="GO:0032259">
    <property type="term" value="P:methylation"/>
    <property type="evidence" value="ECO:0007669"/>
    <property type="project" value="UniProtKB-KW"/>
</dbReference>
<evidence type="ECO:0000313" key="4">
    <source>
        <dbReference type="Proteomes" id="UP001595765"/>
    </source>
</evidence>
<name>A0ABV8HZI7_9ACTN</name>
<dbReference type="InterPro" id="IPR029063">
    <property type="entry name" value="SAM-dependent_MTases_sf"/>
</dbReference>